<comment type="caution">
    <text evidence="7">The sequence shown here is derived from an EMBL/GenBank/DDBJ whole genome shotgun (WGS) entry which is preliminary data.</text>
</comment>
<evidence type="ECO:0000259" key="6">
    <source>
        <dbReference type="Pfam" id="PF21719"/>
    </source>
</evidence>
<evidence type="ECO:0000256" key="3">
    <source>
        <dbReference type="ARBA" id="ARBA00022737"/>
    </source>
</evidence>
<keyword evidence="3" id="KW-0677">Repeat</keyword>
<dbReference type="InterPro" id="IPR015943">
    <property type="entry name" value="WD40/YVTN_repeat-like_dom_sf"/>
</dbReference>
<dbReference type="InterPro" id="IPR037593">
    <property type="entry name" value="MIOS/Sea4"/>
</dbReference>
<protein>
    <submittedName>
        <fullName evidence="7">Uncharacterized protein</fullName>
    </submittedName>
</protein>
<dbReference type="PANTHER" id="PTHR16453">
    <property type="entry name" value="WD40 DOMAIN-CONTAINING PROTEIN MIO FAMILY MEMBER"/>
    <property type="match status" value="1"/>
</dbReference>
<evidence type="ECO:0000259" key="5">
    <source>
        <dbReference type="Pfam" id="PF17034"/>
    </source>
</evidence>
<proteinExistence type="inferred from homology"/>
<dbReference type="InterPro" id="IPR049092">
    <property type="entry name" value="MIOS_a-sol"/>
</dbReference>
<evidence type="ECO:0000256" key="4">
    <source>
        <dbReference type="SAM" id="MobiDB-lite"/>
    </source>
</evidence>
<evidence type="ECO:0000313" key="7">
    <source>
        <dbReference type="EMBL" id="KAF2718300.1"/>
    </source>
</evidence>
<dbReference type="InterPro" id="IPR036322">
    <property type="entry name" value="WD40_repeat_dom_sf"/>
</dbReference>
<reference evidence="7" key="1">
    <citation type="journal article" date="2020" name="Stud. Mycol.">
        <title>101 Dothideomycetes genomes: a test case for predicting lifestyles and emergence of pathogens.</title>
        <authorList>
            <person name="Haridas S."/>
            <person name="Albert R."/>
            <person name="Binder M."/>
            <person name="Bloem J."/>
            <person name="Labutti K."/>
            <person name="Salamov A."/>
            <person name="Andreopoulos B."/>
            <person name="Baker S."/>
            <person name="Barry K."/>
            <person name="Bills G."/>
            <person name="Bluhm B."/>
            <person name="Cannon C."/>
            <person name="Castanera R."/>
            <person name="Culley D."/>
            <person name="Daum C."/>
            <person name="Ezra D."/>
            <person name="Gonzalez J."/>
            <person name="Henrissat B."/>
            <person name="Kuo A."/>
            <person name="Liang C."/>
            <person name="Lipzen A."/>
            <person name="Lutzoni F."/>
            <person name="Magnuson J."/>
            <person name="Mondo S."/>
            <person name="Nolan M."/>
            <person name="Ohm R."/>
            <person name="Pangilinan J."/>
            <person name="Park H.-J."/>
            <person name="Ramirez L."/>
            <person name="Alfaro M."/>
            <person name="Sun H."/>
            <person name="Tritt A."/>
            <person name="Yoshinaga Y."/>
            <person name="Zwiers L.-H."/>
            <person name="Turgeon B."/>
            <person name="Goodwin S."/>
            <person name="Spatafora J."/>
            <person name="Crous P."/>
            <person name="Grigoriev I."/>
        </authorList>
    </citation>
    <scope>NUCLEOTIDE SEQUENCE</scope>
    <source>
        <strain evidence="7">CBS 116435</strain>
    </source>
</reference>
<comment type="similarity">
    <text evidence="1">Belongs to the WD repeat mio family.</text>
</comment>
<dbReference type="GO" id="GO:1904263">
    <property type="term" value="P:positive regulation of TORC1 signaling"/>
    <property type="evidence" value="ECO:0007669"/>
    <property type="project" value="TreeGrafter"/>
</dbReference>
<evidence type="ECO:0000313" key="8">
    <source>
        <dbReference type="Proteomes" id="UP000799441"/>
    </source>
</evidence>
<dbReference type="InterPro" id="IPR031488">
    <property type="entry name" value="Zn_ribbon_mio"/>
</dbReference>
<name>A0A9P4Q2I4_9PEZI</name>
<dbReference type="Proteomes" id="UP000799441">
    <property type="component" value="Unassembled WGS sequence"/>
</dbReference>
<gene>
    <name evidence="7" type="ORF">K431DRAFT_315076</name>
</gene>
<organism evidence="7 8">
    <name type="scientific">Polychaeton citri CBS 116435</name>
    <dbReference type="NCBI Taxonomy" id="1314669"/>
    <lineage>
        <taxon>Eukaryota</taxon>
        <taxon>Fungi</taxon>
        <taxon>Dikarya</taxon>
        <taxon>Ascomycota</taxon>
        <taxon>Pezizomycotina</taxon>
        <taxon>Dothideomycetes</taxon>
        <taxon>Dothideomycetidae</taxon>
        <taxon>Capnodiales</taxon>
        <taxon>Capnodiaceae</taxon>
        <taxon>Polychaeton</taxon>
    </lineage>
</organism>
<dbReference type="Pfam" id="PF21719">
    <property type="entry name" value="MIOS_a-sol"/>
    <property type="match status" value="1"/>
</dbReference>
<dbReference type="GO" id="GO:0005737">
    <property type="term" value="C:cytoplasm"/>
    <property type="evidence" value="ECO:0007669"/>
    <property type="project" value="TreeGrafter"/>
</dbReference>
<feature type="compositionally biased region" description="Polar residues" evidence="4">
    <location>
        <begin position="827"/>
        <end position="843"/>
    </location>
</feature>
<keyword evidence="2" id="KW-0853">WD repeat</keyword>
<dbReference type="EMBL" id="MU003827">
    <property type="protein sequence ID" value="KAF2718300.1"/>
    <property type="molecule type" value="Genomic_DNA"/>
</dbReference>
<accession>A0A9P4Q2I4</accession>
<feature type="domain" description="GATOR2 complex protein MIO zinc-ribbon like" evidence="5">
    <location>
        <begin position="848"/>
        <end position="931"/>
    </location>
</feature>
<evidence type="ECO:0000256" key="2">
    <source>
        <dbReference type="ARBA" id="ARBA00022574"/>
    </source>
</evidence>
<keyword evidence="8" id="KW-1185">Reference proteome</keyword>
<sequence length="937" mass="104862">MEAAIRWSQHPSNDTQRFLLVDTADSSLSLNQLQGLRKHKVSYSTIAKATKLPNFGAFDHSKTDENVVAIGQLSGNASLLRFGSEGKASELVKTYKVRQQRKCNSISLSSQNWLAVALEKIRSDVCLNIYDANDASIQEPVRRLCAAEVVSSVRFFPSQPQEIVAAAQRAFLRIYDLRDGSNTSPSLQTTTKCVNNIALDPLDENYFASAGSTDDPSVTVWDKRWLYGSSSAASVSSVNTGLNSGAVFEFRPAVNNSIKTTVWSLRYSGQRRGRLAICSSTGELKIIDMVESSSSSTQESAEYAPSNALGGSAWPCNRYVSQSRSLERPWHDPIRRKEASERIIAFDWARSLGYAHEQPVLTLRPDRSVGTINVPLSQPLASFTGRYDISITSHDELTFAEPKLYGSLPGTPSKRYQRSGSVTAEDFGPLEYQGEAESQLYANSHSASITASISPSTLFRERCKQGYLFDCQRNMGIVAGHWHLERLWEIIGRFETLAEDDQLVSEGIDFSFIGVSGLWYEKVGRSPQRFLSQRHASVYEAISNLNSALEIPPFEGERTGFPEHRQLCLLMCGWQFTPDALEEECQELIDRGLYYQAVVQAVLHNDKRMALNFLRTLIRSKTIPNIGLNALLAADKINNEQREMCEWMAADTEDKSLKALLTFLITGHWRDVMRLNYLHLGYRMCLGLRYLNDTELANFIQFQTTYAIQAGDLEGILLTGLSEQAMSLLQNYLTKTGDLQTAVLASAFTNPKFVDDVRWQMWKETYFGQMQRWRCFVERAKFTVQHNRMARTREGKTLVEPPKSQIRIRCMHCNADIARSDGRYLSGKSSSSATAQGRPTKSQAPAFNAGTVCPSCGRHLPRCGICMKWLGTPDPLHAMDANREDAKDELMAKFLTFCVSCGHGYHANHARNWFLKHQVCAVPDCECLCAIKSRASG</sequence>
<feature type="region of interest" description="Disordered" evidence="4">
    <location>
        <begin position="824"/>
        <end position="843"/>
    </location>
</feature>
<dbReference type="Gene3D" id="2.130.10.10">
    <property type="entry name" value="YVTN repeat-like/Quinoprotein amine dehydrogenase"/>
    <property type="match status" value="1"/>
</dbReference>
<evidence type="ECO:0000256" key="1">
    <source>
        <dbReference type="ARBA" id="ARBA00009713"/>
    </source>
</evidence>
<dbReference type="PANTHER" id="PTHR16453:SF9">
    <property type="entry name" value="GATOR COMPLEX PROTEIN MIOS"/>
    <property type="match status" value="1"/>
</dbReference>
<dbReference type="Pfam" id="PF17034">
    <property type="entry name" value="zinc_ribbon_16"/>
    <property type="match status" value="1"/>
</dbReference>
<dbReference type="OrthoDB" id="341486at2759"/>
<feature type="domain" description="MIOS-like alpha-solenoid" evidence="6">
    <location>
        <begin position="460"/>
        <end position="684"/>
    </location>
</feature>
<dbReference type="AlphaFoldDB" id="A0A9P4Q2I4"/>
<dbReference type="SUPFAM" id="SSF50978">
    <property type="entry name" value="WD40 repeat-like"/>
    <property type="match status" value="1"/>
</dbReference>
<dbReference type="CDD" id="cd16691">
    <property type="entry name" value="mRING-H2-C3H3C2_Mio"/>
    <property type="match status" value="1"/>
</dbReference>